<dbReference type="Proteomes" id="UP000264492">
    <property type="component" value="Unassembled WGS sequence"/>
</dbReference>
<proteinExistence type="predicted"/>
<feature type="signal peptide" evidence="1">
    <location>
        <begin position="1"/>
        <end position="22"/>
    </location>
</feature>
<dbReference type="Pfam" id="PF19806">
    <property type="entry name" value="DUF6289"/>
    <property type="match status" value="1"/>
</dbReference>
<protein>
    <submittedName>
        <fullName evidence="2">Uncharacterized protein</fullName>
    </submittedName>
</protein>
<evidence type="ECO:0000256" key="1">
    <source>
        <dbReference type="SAM" id="SignalP"/>
    </source>
</evidence>
<gene>
    <name evidence="2" type="ORF">DX914_00585</name>
</gene>
<name>A0A371K197_9GAMM</name>
<keyword evidence="3" id="KW-1185">Reference proteome</keyword>
<sequence>MRKRLIVALGLALALYATAALARPPIADEIGEFYVYFDANGHVVGESSMDCEGTYYQSGVLTSRYSSGKAFCPGD</sequence>
<dbReference type="InterPro" id="IPR046256">
    <property type="entry name" value="DUF6289"/>
</dbReference>
<dbReference type="AlphaFoldDB" id="A0A371K197"/>
<organism evidence="2 3">
    <name type="scientific">Lysobacter silvisoli</name>
    <dbReference type="NCBI Taxonomy" id="2293254"/>
    <lineage>
        <taxon>Bacteria</taxon>
        <taxon>Pseudomonadati</taxon>
        <taxon>Pseudomonadota</taxon>
        <taxon>Gammaproteobacteria</taxon>
        <taxon>Lysobacterales</taxon>
        <taxon>Lysobacteraceae</taxon>
        <taxon>Lysobacter</taxon>
    </lineage>
</organism>
<dbReference type="RefSeq" id="WP_115857153.1">
    <property type="nucleotide sequence ID" value="NZ_QTSU01000001.1"/>
</dbReference>
<keyword evidence="1" id="KW-0732">Signal</keyword>
<evidence type="ECO:0000313" key="3">
    <source>
        <dbReference type="Proteomes" id="UP000264492"/>
    </source>
</evidence>
<reference evidence="2 3" key="1">
    <citation type="submission" date="2018-08" db="EMBL/GenBank/DDBJ databases">
        <title>Lysobacter sp. zong2l5, whole genome shotgun sequence.</title>
        <authorList>
            <person name="Zhang X."/>
            <person name="Feng G."/>
            <person name="Zhu H."/>
        </authorList>
    </citation>
    <scope>NUCLEOTIDE SEQUENCE [LARGE SCALE GENOMIC DNA]</scope>
    <source>
        <strain evidence="3">zong2l5</strain>
    </source>
</reference>
<feature type="chain" id="PRO_5016596050" evidence="1">
    <location>
        <begin position="23"/>
        <end position="75"/>
    </location>
</feature>
<dbReference type="EMBL" id="QTSU01000001">
    <property type="protein sequence ID" value="RDZ27709.1"/>
    <property type="molecule type" value="Genomic_DNA"/>
</dbReference>
<accession>A0A371K197</accession>
<evidence type="ECO:0000313" key="2">
    <source>
        <dbReference type="EMBL" id="RDZ27709.1"/>
    </source>
</evidence>
<dbReference type="OrthoDB" id="6027379at2"/>
<comment type="caution">
    <text evidence="2">The sequence shown here is derived from an EMBL/GenBank/DDBJ whole genome shotgun (WGS) entry which is preliminary data.</text>
</comment>